<dbReference type="AlphaFoldDB" id="A0A1G9W0P0"/>
<keyword evidence="4" id="KW-1133">Transmembrane helix</keyword>
<keyword evidence="4" id="KW-0812">Transmembrane</keyword>
<dbReference type="Proteomes" id="UP000199309">
    <property type="component" value="Unassembled WGS sequence"/>
</dbReference>
<dbReference type="Pfam" id="PF00535">
    <property type="entry name" value="Glycos_transf_2"/>
    <property type="match status" value="1"/>
</dbReference>
<name>A0A1G9W0P0_9FIRM</name>
<evidence type="ECO:0000313" key="7">
    <source>
        <dbReference type="Proteomes" id="UP000199309"/>
    </source>
</evidence>
<gene>
    <name evidence="6" type="ORF">SAMN05660299_01526</name>
</gene>
<protein>
    <submittedName>
        <fullName evidence="6">Glycosyltransferase involved in cell wall bisynthesis</fullName>
    </submittedName>
</protein>
<dbReference type="PANTHER" id="PTHR43685:SF5">
    <property type="entry name" value="GLYCOSYLTRANSFERASE EPSE-RELATED"/>
    <property type="match status" value="1"/>
</dbReference>
<proteinExistence type="inferred from homology"/>
<reference evidence="6 7" key="1">
    <citation type="submission" date="2016-10" db="EMBL/GenBank/DDBJ databases">
        <authorList>
            <person name="de Groot N.N."/>
        </authorList>
    </citation>
    <scope>NUCLEOTIDE SEQUENCE [LARGE SCALE GENOMIC DNA]</scope>
    <source>
        <strain evidence="6 7">DSM 16981</strain>
    </source>
</reference>
<feature type="transmembrane region" description="Helical" evidence="4">
    <location>
        <begin position="242"/>
        <end position="263"/>
    </location>
</feature>
<evidence type="ECO:0000313" key="6">
    <source>
        <dbReference type="EMBL" id="SDM78090.1"/>
    </source>
</evidence>
<dbReference type="GO" id="GO:0016757">
    <property type="term" value="F:glycosyltransferase activity"/>
    <property type="evidence" value="ECO:0007669"/>
    <property type="project" value="UniProtKB-KW"/>
</dbReference>
<dbReference type="InterPro" id="IPR029044">
    <property type="entry name" value="Nucleotide-diphossugar_trans"/>
</dbReference>
<feature type="domain" description="Glycosyltransferase 2-like" evidence="5">
    <location>
        <begin position="7"/>
        <end position="163"/>
    </location>
</feature>
<dbReference type="RefSeq" id="WP_091650144.1">
    <property type="nucleotide sequence ID" value="NZ_FNHQ01000013.1"/>
</dbReference>
<organism evidence="6 7">
    <name type="scientific">Megasphaera paucivorans</name>
    <dbReference type="NCBI Taxonomy" id="349095"/>
    <lineage>
        <taxon>Bacteria</taxon>
        <taxon>Bacillati</taxon>
        <taxon>Bacillota</taxon>
        <taxon>Negativicutes</taxon>
        <taxon>Veillonellales</taxon>
        <taxon>Veillonellaceae</taxon>
        <taxon>Megasphaera</taxon>
    </lineage>
</organism>
<dbReference type="STRING" id="349095.SAMN05660299_01526"/>
<keyword evidence="4" id="KW-0472">Membrane</keyword>
<keyword evidence="3 6" id="KW-0808">Transferase</keyword>
<comment type="similarity">
    <text evidence="1">Belongs to the glycosyltransferase 2 family.</text>
</comment>
<evidence type="ECO:0000256" key="4">
    <source>
        <dbReference type="SAM" id="Phobius"/>
    </source>
</evidence>
<keyword evidence="7" id="KW-1185">Reference proteome</keyword>
<dbReference type="PANTHER" id="PTHR43685">
    <property type="entry name" value="GLYCOSYLTRANSFERASE"/>
    <property type="match status" value="1"/>
</dbReference>
<dbReference type="EMBL" id="FNHQ01000013">
    <property type="protein sequence ID" value="SDM78090.1"/>
    <property type="molecule type" value="Genomic_DNA"/>
</dbReference>
<evidence type="ECO:0000256" key="1">
    <source>
        <dbReference type="ARBA" id="ARBA00006739"/>
    </source>
</evidence>
<dbReference type="InterPro" id="IPR001173">
    <property type="entry name" value="Glyco_trans_2-like"/>
</dbReference>
<accession>A0A1G9W0P0</accession>
<dbReference type="SUPFAM" id="SSF53448">
    <property type="entry name" value="Nucleotide-diphospho-sugar transferases"/>
    <property type="match status" value="1"/>
</dbReference>
<keyword evidence="2" id="KW-0328">Glycosyltransferase</keyword>
<evidence type="ECO:0000256" key="2">
    <source>
        <dbReference type="ARBA" id="ARBA00022676"/>
    </source>
</evidence>
<evidence type="ECO:0000256" key="3">
    <source>
        <dbReference type="ARBA" id="ARBA00022679"/>
    </source>
</evidence>
<evidence type="ECO:0000259" key="5">
    <source>
        <dbReference type="Pfam" id="PF00535"/>
    </source>
</evidence>
<dbReference type="InterPro" id="IPR050834">
    <property type="entry name" value="Glycosyltransf_2"/>
</dbReference>
<dbReference type="OrthoDB" id="396512at2"/>
<sequence>MTQPMVSVIMGTFNSNFHRLEIAIESILYQTYSNWEFIICDDGSTNGTYEWLCEKYLHDNRFMILQNTTNQHLAATLNKCIFCSHGKYIARMDDDDYSYPDRFFKEISVLEQDANLALVSSSTDIFDGTKIIGINKSLPNPQKKDFLWGSCFVHPVTMFRKSALLAVNNYRTQWITKRPAEDYDLFMRLYSAGYRGINIQESLLRYYVNPQAMKKRKYIFRVEEAFTRFYGFKDMGVLFPIGWIYVFKPLFVGLIPSKMLFLLQKKITFSNNKNVGI</sequence>
<dbReference type="Gene3D" id="3.90.550.10">
    <property type="entry name" value="Spore Coat Polysaccharide Biosynthesis Protein SpsA, Chain A"/>
    <property type="match status" value="1"/>
</dbReference>